<evidence type="ECO:0000256" key="5">
    <source>
        <dbReference type="ARBA" id="ARBA00022553"/>
    </source>
</evidence>
<gene>
    <name evidence="16" type="ORF">BEH_17655</name>
</gene>
<keyword evidence="8" id="KW-0547">Nucleotide-binding</keyword>
<reference evidence="17" key="2">
    <citation type="submission" date="2015-06" db="EMBL/GenBank/DDBJ databases">
        <title>Genome Sequence of Bacillus endophyticus and Analysis of its Companion Mechanism in the Ketogulonigenium vulgare-Bacillus strain Consortium.</title>
        <authorList>
            <person name="Jia N."/>
            <person name="Du J."/>
            <person name="Ding M.-Z."/>
            <person name="Gao F."/>
            <person name="Yuan Y.-J."/>
        </authorList>
    </citation>
    <scope>NUCLEOTIDE SEQUENCE [LARGE SCALE GENOMIC DNA]</scope>
    <source>
        <strain evidence="17">Hbe603</strain>
    </source>
</reference>
<dbReference type="Gene3D" id="1.10.287.130">
    <property type="match status" value="1"/>
</dbReference>
<dbReference type="GO" id="GO:0000155">
    <property type="term" value="F:phosphorelay sensor kinase activity"/>
    <property type="evidence" value="ECO:0007669"/>
    <property type="project" value="InterPro"/>
</dbReference>
<dbReference type="EC" id="2.7.13.3" evidence="3"/>
<dbReference type="PRINTS" id="PR00344">
    <property type="entry name" value="BCTRLSENSOR"/>
</dbReference>
<dbReference type="GO" id="GO:0005524">
    <property type="term" value="F:ATP binding"/>
    <property type="evidence" value="ECO:0007669"/>
    <property type="project" value="UniProtKB-KW"/>
</dbReference>
<evidence type="ECO:0000259" key="15">
    <source>
        <dbReference type="PROSITE" id="PS50109"/>
    </source>
</evidence>
<dbReference type="RefSeq" id="WP_046217776.1">
    <property type="nucleotide sequence ID" value="NZ_CP011974.1"/>
</dbReference>
<dbReference type="SUPFAM" id="SSF55785">
    <property type="entry name" value="PYP-like sensor domain (PAS domain)"/>
    <property type="match status" value="1"/>
</dbReference>
<dbReference type="InterPro" id="IPR005467">
    <property type="entry name" value="His_kinase_dom"/>
</dbReference>
<comment type="subcellular location">
    <subcellularLocation>
        <location evidence="2">Cell membrane</location>
        <topology evidence="2">Multi-pass membrane protein</topology>
    </subcellularLocation>
</comment>
<evidence type="ECO:0000256" key="11">
    <source>
        <dbReference type="ARBA" id="ARBA00022989"/>
    </source>
</evidence>
<evidence type="ECO:0000256" key="14">
    <source>
        <dbReference type="SAM" id="Phobius"/>
    </source>
</evidence>
<evidence type="ECO:0000256" key="8">
    <source>
        <dbReference type="ARBA" id="ARBA00022741"/>
    </source>
</evidence>
<evidence type="ECO:0000256" key="3">
    <source>
        <dbReference type="ARBA" id="ARBA00012438"/>
    </source>
</evidence>
<dbReference type="InterPro" id="IPR000014">
    <property type="entry name" value="PAS"/>
</dbReference>
<dbReference type="SUPFAM" id="SSF55890">
    <property type="entry name" value="Sporulation response regulatory protein Spo0B"/>
    <property type="match status" value="1"/>
</dbReference>
<dbReference type="InterPro" id="IPR036890">
    <property type="entry name" value="HATPase_C_sf"/>
</dbReference>
<name>A0A0H4KLK9_9BACI</name>
<evidence type="ECO:0000256" key="13">
    <source>
        <dbReference type="ARBA" id="ARBA00023136"/>
    </source>
</evidence>
<dbReference type="Proteomes" id="UP000036202">
    <property type="component" value="Chromosome"/>
</dbReference>
<dbReference type="CDD" id="cd00130">
    <property type="entry name" value="PAS"/>
    <property type="match status" value="1"/>
</dbReference>
<evidence type="ECO:0000256" key="10">
    <source>
        <dbReference type="ARBA" id="ARBA00022840"/>
    </source>
</evidence>
<dbReference type="Gene3D" id="3.30.565.10">
    <property type="entry name" value="Histidine kinase-like ATPase, C-terminal domain"/>
    <property type="match status" value="1"/>
</dbReference>
<feature type="transmembrane region" description="Helical" evidence="14">
    <location>
        <begin position="173"/>
        <end position="192"/>
    </location>
</feature>
<dbReference type="InterPro" id="IPR035965">
    <property type="entry name" value="PAS-like_dom_sf"/>
</dbReference>
<keyword evidence="4" id="KW-1003">Cell membrane</keyword>
<dbReference type="InterPro" id="IPR003594">
    <property type="entry name" value="HATPase_dom"/>
</dbReference>
<dbReference type="EMBL" id="CP011974">
    <property type="protein sequence ID" value="AKO93736.1"/>
    <property type="molecule type" value="Genomic_DNA"/>
</dbReference>
<dbReference type="SUPFAM" id="SSF103190">
    <property type="entry name" value="Sensory domain-like"/>
    <property type="match status" value="1"/>
</dbReference>
<keyword evidence="10" id="KW-0067">ATP-binding</keyword>
<keyword evidence="9 16" id="KW-0418">Kinase</keyword>
<organism evidence="16 17">
    <name type="scientific">Priestia filamentosa</name>
    <dbReference type="NCBI Taxonomy" id="1402861"/>
    <lineage>
        <taxon>Bacteria</taxon>
        <taxon>Bacillati</taxon>
        <taxon>Bacillota</taxon>
        <taxon>Bacilli</taxon>
        <taxon>Bacillales</taxon>
        <taxon>Bacillaceae</taxon>
        <taxon>Priestia</taxon>
    </lineage>
</organism>
<dbReference type="InterPro" id="IPR004358">
    <property type="entry name" value="Sig_transdc_His_kin-like_C"/>
</dbReference>
<keyword evidence="12" id="KW-0902">Two-component regulatory system</keyword>
<evidence type="ECO:0000313" key="16">
    <source>
        <dbReference type="EMBL" id="AKO93736.1"/>
    </source>
</evidence>
<dbReference type="OrthoDB" id="9792686at2"/>
<evidence type="ECO:0000256" key="6">
    <source>
        <dbReference type="ARBA" id="ARBA00022679"/>
    </source>
</evidence>
<protein>
    <recommendedName>
        <fullName evidence="3">histidine kinase</fullName>
        <ecNumber evidence="3">2.7.13.3</ecNumber>
    </recommendedName>
</protein>
<dbReference type="Pfam" id="PF14689">
    <property type="entry name" value="SPOB_a"/>
    <property type="match status" value="1"/>
</dbReference>
<evidence type="ECO:0000256" key="12">
    <source>
        <dbReference type="ARBA" id="ARBA00023012"/>
    </source>
</evidence>
<comment type="catalytic activity">
    <reaction evidence="1">
        <text>ATP + protein L-histidine = ADP + protein N-phospho-L-histidine.</text>
        <dbReference type="EC" id="2.7.13.3"/>
    </reaction>
</comment>
<dbReference type="PANTHER" id="PTHR43547:SF10">
    <property type="entry name" value="SENSOR HISTIDINE KINASE DCUS"/>
    <property type="match status" value="1"/>
</dbReference>
<accession>A0A0H4KLK9</accession>
<dbReference type="SMART" id="SM00387">
    <property type="entry name" value="HATPase_c"/>
    <property type="match status" value="1"/>
</dbReference>
<evidence type="ECO:0000256" key="4">
    <source>
        <dbReference type="ARBA" id="ARBA00022475"/>
    </source>
</evidence>
<dbReference type="KEGG" id="beo:BEH_17655"/>
<keyword evidence="11 14" id="KW-1133">Transmembrane helix</keyword>
<evidence type="ECO:0000256" key="9">
    <source>
        <dbReference type="ARBA" id="ARBA00022777"/>
    </source>
</evidence>
<keyword evidence="7 14" id="KW-0812">Transmembrane</keyword>
<proteinExistence type="predicted"/>
<keyword evidence="6" id="KW-0808">Transferase</keyword>
<dbReference type="GO" id="GO:0005886">
    <property type="term" value="C:plasma membrane"/>
    <property type="evidence" value="ECO:0007669"/>
    <property type="project" value="UniProtKB-SubCell"/>
</dbReference>
<feature type="transmembrane region" description="Helical" evidence="14">
    <location>
        <begin position="14"/>
        <end position="35"/>
    </location>
</feature>
<evidence type="ECO:0000313" key="17">
    <source>
        <dbReference type="Proteomes" id="UP000036202"/>
    </source>
</evidence>
<dbReference type="PATRIC" id="fig|135735.6.peg.3756"/>
<evidence type="ECO:0000256" key="7">
    <source>
        <dbReference type="ARBA" id="ARBA00022692"/>
    </source>
</evidence>
<keyword evidence="5" id="KW-0597">Phosphoprotein</keyword>
<dbReference type="SMART" id="SM00091">
    <property type="entry name" value="PAS"/>
    <property type="match status" value="1"/>
</dbReference>
<dbReference type="PANTHER" id="PTHR43547">
    <property type="entry name" value="TWO-COMPONENT HISTIDINE KINASE"/>
    <property type="match status" value="1"/>
</dbReference>
<dbReference type="InterPro" id="IPR016120">
    <property type="entry name" value="Sig_transdc_His_kin_SpoOB"/>
</dbReference>
<reference evidence="16 17" key="1">
    <citation type="journal article" date="2015" name="PLoS ONE">
        <title>Genome Sequence of Bacillus endophyticus and Analysis of Its Companion Mechanism in the Ketogulonigenium vulgare-Bacillus Strain Consortium.</title>
        <authorList>
            <person name="Jia N."/>
            <person name="Du J."/>
            <person name="Ding M.Z."/>
            <person name="Gao F."/>
            <person name="Yuan Y.J."/>
        </authorList>
    </citation>
    <scope>NUCLEOTIDE SEQUENCE [LARGE SCALE GENOMIC DNA]</scope>
    <source>
        <strain evidence="16 17">Hbe603</strain>
    </source>
</reference>
<evidence type="ECO:0000256" key="1">
    <source>
        <dbReference type="ARBA" id="ARBA00000085"/>
    </source>
</evidence>
<dbReference type="PROSITE" id="PS50109">
    <property type="entry name" value="HIS_KIN"/>
    <property type="match status" value="1"/>
</dbReference>
<keyword evidence="17" id="KW-1185">Reference proteome</keyword>
<sequence length="525" mass="58956">MLKKLSISWKITTLSYAIVLFSLLIAGIFLVGIVGQTKEQEIGMRSMNTARTVAELTEVEEMLREKEGWKKLNPIIERLRIINGADYIVVMNMEHIRYSHPANELLGKVSKGQDEDAAFAEHIYLSKARGELGTSLRAFVPIKDEELNQIGVVLVGKTLPSTWDILMNLKKEIFIVLFITLLFGVIGSFMLARHIKNQMFKLEPHEIVRILEERTATFHALNEGVIAIDNKEEITIFNEKARSIFNVQGEVVGKPIRSVLKDTHLPEILYSNRHVHNQEIQMSGKRIFSNRFPIKVNDERIGAVAIFQDRTEVAALAEELTGVKNFVDALRVQNHEHMNKLHSIAGLIQLGRTAEALQFVFQISKEQEKLTNFLNEHIHHPAVSGLLLSKVSRGKELDIDVVIDPNSSLTDFPPGLDYHDFVILLGNLIENAFDALEKSSHTEKRIDVSIDESEGVCAILVEDNGIGIEDNDVPLLFHRHFTKGKESGQGIGLYLVKQVVDKGNGEITVTSDVGYGTTFLITFPL</sequence>
<dbReference type="AlphaFoldDB" id="A0A0H4KLK9"/>
<dbReference type="Gene3D" id="3.30.450.20">
    <property type="entry name" value="PAS domain"/>
    <property type="match status" value="2"/>
</dbReference>
<dbReference type="InterPro" id="IPR029151">
    <property type="entry name" value="Sensor-like_sf"/>
</dbReference>
<dbReference type="InterPro" id="IPR039506">
    <property type="entry name" value="SPOB_a"/>
</dbReference>
<dbReference type="Pfam" id="PF02518">
    <property type="entry name" value="HATPase_c"/>
    <property type="match status" value="1"/>
</dbReference>
<evidence type="ECO:0000256" key="2">
    <source>
        <dbReference type="ARBA" id="ARBA00004651"/>
    </source>
</evidence>
<keyword evidence="13 14" id="KW-0472">Membrane</keyword>
<dbReference type="SUPFAM" id="SSF55874">
    <property type="entry name" value="ATPase domain of HSP90 chaperone/DNA topoisomerase II/histidine kinase"/>
    <property type="match status" value="1"/>
</dbReference>
<dbReference type="InterPro" id="IPR033463">
    <property type="entry name" value="sCache_3"/>
</dbReference>
<dbReference type="Pfam" id="PF17203">
    <property type="entry name" value="sCache_3_2"/>
    <property type="match status" value="1"/>
</dbReference>
<feature type="domain" description="Histidine kinase" evidence="15">
    <location>
        <begin position="332"/>
        <end position="525"/>
    </location>
</feature>